<dbReference type="InterPro" id="IPR045010">
    <property type="entry name" value="MDR_fam"/>
</dbReference>
<accession>A0A9D5CGR7</accession>
<dbReference type="AlphaFoldDB" id="A0A9D5CGR7"/>
<name>A0A9D5CGR7_9LILI</name>
<dbReference type="Gene3D" id="3.90.180.10">
    <property type="entry name" value="Medium-chain alcohol dehydrogenases, catalytic domain"/>
    <property type="match status" value="1"/>
</dbReference>
<reference evidence="1" key="1">
    <citation type="submission" date="2021-03" db="EMBL/GenBank/DDBJ databases">
        <authorList>
            <person name="Li Z."/>
            <person name="Yang C."/>
        </authorList>
    </citation>
    <scope>NUCLEOTIDE SEQUENCE</scope>
    <source>
        <strain evidence="1">Dzin_1.0</strain>
        <tissue evidence="1">Leaf</tissue>
    </source>
</reference>
<proteinExistence type="predicted"/>
<protein>
    <submittedName>
        <fullName evidence="1">Uncharacterized protein</fullName>
    </submittedName>
</protein>
<keyword evidence="2" id="KW-1185">Reference proteome</keyword>
<dbReference type="PANTHER" id="PTHR43205:SF7">
    <property type="entry name" value="PROSTAGLANDIN REDUCTASE 1"/>
    <property type="match status" value="1"/>
</dbReference>
<dbReference type="Proteomes" id="UP001085076">
    <property type="component" value="Miscellaneous, Linkage group lg05"/>
</dbReference>
<dbReference type="OrthoDB" id="809632at2759"/>
<dbReference type="Gene3D" id="3.40.50.720">
    <property type="entry name" value="NAD(P)-binding Rossmann-like Domain"/>
    <property type="match status" value="1"/>
</dbReference>
<dbReference type="PANTHER" id="PTHR43205">
    <property type="entry name" value="PROSTAGLANDIN REDUCTASE"/>
    <property type="match status" value="1"/>
</dbReference>
<evidence type="ECO:0000313" key="2">
    <source>
        <dbReference type="Proteomes" id="UP001085076"/>
    </source>
</evidence>
<sequence>MISQYNLEKPEGIYNLINLITKQIMMKGILVMDYVHLYPKFMEMVIKYIKSGEITYLEDKAEEIENAPAALVGLFRGRYVGKQLVQRKSIKVPGLSIGVLCRSFRWVLSNEISTSSSLNEVPRFHGDWLLSQLSN</sequence>
<reference evidence="1" key="2">
    <citation type="journal article" date="2022" name="Hortic Res">
        <title>The genome of Dioscorea zingiberensis sheds light on the biosynthesis, origin and evolution of the medicinally important diosgenin saponins.</title>
        <authorList>
            <person name="Li Y."/>
            <person name="Tan C."/>
            <person name="Li Z."/>
            <person name="Guo J."/>
            <person name="Li S."/>
            <person name="Chen X."/>
            <person name="Wang C."/>
            <person name="Dai X."/>
            <person name="Yang H."/>
            <person name="Song W."/>
            <person name="Hou L."/>
            <person name="Xu J."/>
            <person name="Tong Z."/>
            <person name="Xu A."/>
            <person name="Yuan X."/>
            <person name="Wang W."/>
            <person name="Yang Q."/>
            <person name="Chen L."/>
            <person name="Sun Z."/>
            <person name="Wang K."/>
            <person name="Pan B."/>
            <person name="Chen J."/>
            <person name="Bao Y."/>
            <person name="Liu F."/>
            <person name="Qi X."/>
            <person name="Gang D.R."/>
            <person name="Wen J."/>
            <person name="Li J."/>
        </authorList>
    </citation>
    <scope>NUCLEOTIDE SEQUENCE</scope>
    <source>
        <strain evidence="1">Dzin_1.0</strain>
    </source>
</reference>
<evidence type="ECO:0000313" key="1">
    <source>
        <dbReference type="EMBL" id="KAJ0972973.1"/>
    </source>
</evidence>
<dbReference type="EMBL" id="JAGGNH010000005">
    <property type="protein sequence ID" value="KAJ0972973.1"/>
    <property type="molecule type" value="Genomic_DNA"/>
</dbReference>
<comment type="caution">
    <text evidence="1">The sequence shown here is derived from an EMBL/GenBank/DDBJ whole genome shotgun (WGS) entry which is preliminary data.</text>
</comment>
<gene>
    <name evidence="1" type="ORF">J5N97_020932</name>
</gene>
<organism evidence="1 2">
    <name type="scientific">Dioscorea zingiberensis</name>
    <dbReference type="NCBI Taxonomy" id="325984"/>
    <lineage>
        <taxon>Eukaryota</taxon>
        <taxon>Viridiplantae</taxon>
        <taxon>Streptophyta</taxon>
        <taxon>Embryophyta</taxon>
        <taxon>Tracheophyta</taxon>
        <taxon>Spermatophyta</taxon>
        <taxon>Magnoliopsida</taxon>
        <taxon>Liliopsida</taxon>
        <taxon>Dioscoreales</taxon>
        <taxon>Dioscoreaceae</taxon>
        <taxon>Dioscorea</taxon>
    </lineage>
</organism>
<dbReference type="GO" id="GO:0032440">
    <property type="term" value="F:2-alkenal reductase [NAD(P)H] activity"/>
    <property type="evidence" value="ECO:0007669"/>
    <property type="project" value="TreeGrafter"/>
</dbReference>